<proteinExistence type="predicted"/>
<dbReference type="STRING" id="82374.NZ47_12095"/>
<evidence type="ECO:0000256" key="3">
    <source>
        <dbReference type="ARBA" id="ARBA00022989"/>
    </source>
</evidence>
<keyword evidence="3 5" id="KW-1133">Transmembrane helix</keyword>
<evidence type="ECO:0000256" key="4">
    <source>
        <dbReference type="ARBA" id="ARBA00023136"/>
    </source>
</evidence>
<organism evidence="6 7">
    <name type="scientific">Anaerovibrio lipolyticus</name>
    <dbReference type="NCBI Taxonomy" id="82374"/>
    <lineage>
        <taxon>Bacteria</taxon>
        <taxon>Bacillati</taxon>
        <taxon>Bacillota</taxon>
        <taxon>Negativicutes</taxon>
        <taxon>Selenomonadales</taxon>
        <taxon>Selenomonadaceae</taxon>
        <taxon>Anaerovibrio</taxon>
    </lineage>
</organism>
<comment type="subcellular location">
    <subcellularLocation>
        <location evidence="1">Membrane</location>
    </subcellularLocation>
</comment>
<keyword evidence="2 5" id="KW-0812">Transmembrane</keyword>
<name>A0A0B2JVL3_9FIRM</name>
<dbReference type="Proteomes" id="UP000030993">
    <property type="component" value="Unassembled WGS sequence"/>
</dbReference>
<comment type="caution">
    <text evidence="6">The sequence shown here is derived from an EMBL/GenBank/DDBJ whole genome shotgun (WGS) entry which is preliminary data.</text>
</comment>
<feature type="transmembrane region" description="Helical" evidence="5">
    <location>
        <begin position="34"/>
        <end position="64"/>
    </location>
</feature>
<evidence type="ECO:0008006" key="8">
    <source>
        <dbReference type="Google" id="ProtNLM"/>
    </source>
</evidence>
<dbReference type="InterPro" id="IPR007792">
    <property type="entry name" value="T4SS_VirB3/TrbD/AvhB"/>
</dbReference>
<sequence length="90" mass="10773">MKKEDDEVIPFYELPLYHAMIDKILLFGAPIKMIFINIMIAFMFIMYFHFFYILLVTAGLHWAITKLSNNDPQFFDCLLVYQGKKKYYST</sequence>
<dbReference type="AlphaFoldDB" id="A0A0B2JVL3"/>
<dbReference type="GO" id="GO:0016020">
    <property type="term" value="C:membrane"/>
    <property type="evidence" value="ECO:0007669"/>
    <property type="project" value="UniProtKB-SubCell"/>
</dbReference>
<keyword evidence="7" id="KW-1185">Reference proteome</keyword>
<dbReference type="Pfam" id="PF05101">
    <property type="entry name" value="VirB3"/>
    <property type="match status" value="1"/>
</dbReference>
<evidence type="ECO:0000256" key="2">
    <source>
        <dbReference type="ARBA" id="ARBA00022692"/>
    </source>
</evidence>
<reference evidence="6 7" key="1">
    <citation type="journal article" date="2013" name="PLoS ONE">
        <title>Identification and characterization of three novel lipases belonging to families II and V from Anaerovibrio lipolyticus 5ST.</title>
        <authorList>
            <person name="Prive F."/>
            <person name="Kaderbhai N.N."/>
            <person name="Girdwood S."/>
            <person name="Worgan H.J."/>
            <person name="Pinloche E."/>
            <person name="Scollan N.D."/>
            <person name="Huws S.A."/>
            <person name="Newbold C.J."/>
        </authorList>
    </citation>
    <scope>NUCLEOTIDE SEQUENCE [LARGE SCALE GENOMIC DNA]</scope>
    <source>
        <strain evidence="6 7">5S</strain>
    </source>
</reference>
<evidence type="ECO:0000313" key="6">
    <source>
        <dbReference type="EMBL" id="KHM50671.1"/>
    </source>
</evidence>
<dbReference type="EMBL" id="JSCE01000220">
    <property type="protein sequence ID" value="KHM50671.1"/>
    <property type="molecule type" value="Genomic_DNA"/>
</dbReference>
<evidence type="ECO:0000256" key="5">
    <source>
        <dbReference type="SAM" id="Phobius"/>
    </source>
</evidence>
<dbReference type="RefSeq" id="WP_039211213.1">
    <property type="nucleotide sequence ID" value="NZ_JSCE01000220.1"/>
</dbReference>
<evidence type="ECO:0000313" key="7">
    <source>
        <dbReference type="Proteomes" id="UP000030993"/>
    </source>
</evidence>
<gene>
    <name evidence="6" type="ORF">NZ47_12095</name>
</gene>
<keyword evidence="4 5" id="KW-0472">Membrane</keyword>
<accession>A0A0B2JVL3</accession>
<evidence type="ECO:0000256" key="1">
    <source>
        <dbReference type="ARBA" id="ARBA00004370"/>
    </source>
</evidence>
<protein>
    <recommendedName>
        <fullName evidence="8">Conjugal transfer protein TrbD</fullName>
    </recommendedName>
</protein>